<comment type="caution">
    <text evidence="10">The sequence shown here is derived from an EMBL/GenBank/DDBJ whole genome shotgun (WGS) entry which is preliminary data.</text>
</comment>
<proteinExistence type="inferred from homology"/>
<evidence type="ECO:0000256" key="1">
    <source>
        <dbReference type="ARBA" id="ARBA00004418"/>
    </source>
</evidence>
<evidence type="ECO:0000256" key="6">
    <source>
        <dbReference type="ARBA" id="ARBA00022982"/>
    </source>
</evidence>
<name>A0A071MJP8_9BURK</name>
<comment type="subcellular location">
    <subcellularLocation>
        <location evidence="1">Periplasm</location>
    </subcellularLocation>
</comment>
<keyword evidence="4 9" id="KW-0732">Signal</keyword>
<organism evidence="10">
    <name type="scientific">Burkholderia cenocepacia</name>
    <dbReference type="NCBI Taxonomy" id="95486"/>
    <lineage>
        <taxon>Bacteria</taxon>
        <taxon>Pseudomonadati</taxon>
        <taxon>Pseudomonadota</taxon>
        <taxon>Betaproteobacteria</taxon>
        <taxon>Burkholderiales</taxon>
        <taxon>Burkholderiaceae</taxon>
        <taxon>Burkholderia</taxon>
        <taxon>Burkholderia cepacia complex</taxon>
    </lineage>
</organism>
<evidence type="ECO:0000256" key="5">
    <source>
        <dbReference type="ARBA" id="ARBA00022764"/>
    </source>
</evidence>
<dbReference type="PANTHER" id="PTHR47197:SF3">
    <property type="entry name" value="DIHYDRO-HEME D1 DEHYDROGENASE"/>
    <property type="match status" value="1"/>
</dbReference>
<dbReference type="InterPro" id="IPR015943">
    <property type="entry name" value="WD40/YVTN_repeat-like_dom_sf"/>
</dbReference>
<dbReference type="Pfam" id="PF06433">
    <property type="entry name" value="Me-amine-dh_H"/>
    <property type="match status" value="1"/>
</dbReference>
<protein>
    <submittedName>
        <fullName evidence="10">Amine dehydrogenase</fullName>
    </submittedName>
</protein>
<keyword evidence="6" id="KW-0249">Electron transport</keyword>
<feature type="disulfide bond" evidence="8">
    <location>
        <begin position="180"/>
        <end position="195"/>
    </location>
</feature>
<dbReference type="InterPro" id="IPR051200">
    <property type="entry name" value="Host-pathogen_enzymatic-act"/>
</dbReference>
<dbReference type="GO" id="GO:0042597">
    <property type="term" value="C:periplasmic space"/>
    <property type="evidence" value="ECO:0007669"/>
    <property type="project" value="UniProtKB-SubCell"/>
</dbReference>
<dbReference type="Gene3D" id="2.130.10.10">
    <property type="entry name" value="YVTN repeat-like/Quinoprotein amine dehydrogenase"/>
    <property type="match status" value="1"/>
</dbReference>
<dbReference type="InterPro" id="IPR011044">
    <property type="entry name" value="Quino_amine_DH_bsu"/>
</dbReference>
<keyword evidence="3" id="KW-0813">Transport</keyword>
<sequence>MRTRRRSAALAATLACAAAWAGSANATEKPEELVVQKMPPWHPHEVYIVDISMPSMTDGRIYVYDADAKRLLGQIDGGFGPGLAISPDHKTSFVATTYFSRGSHGTRTDVVEMTDNTTLDHAGEIVIPAKHAQHVPSPYNTAFSADGKRLYVANITPAASVTVIDAVTKKVLSEIDTAACVLAYPSGNDRFTALCESGKALSVTLDANGKETKRTMSDAFIDVDKDPAFVNASRYNGGYLFTTYGGNVRSADFGGDQPAFGKPWPLLTDAERTEGWRPGGMQQTAVQARQNRYYVLMHKGADGSHKDPGTQVWVYDLKSKQRVARWDLAQQKVDPLVSIQVSEDDKPLFYGLTATSDLVVMDARTGKLQHVEKQIGNTSSLLVNP</sequence>
<feature type="signal peptide" evidence="9">
    <location>
        <begin position="1"/>
        <end position="26"/>
    </location>
</feature>
<dbReference type="PANTHER" id="PTHR47197">
    <property type="entry name" value="PROTEIN NIRF"/>
    <property type="match status" value="1"/>
</dbReference>
<evidence type="ECO:0000256" key="4">
    <source>
        <dbReference type="ARBA" id="ARBA00022729"/>
    </source>
</evidence>
<gene>
    <name evidence="10" type="ORF">DT99_03030</name>
</gene>
<accession>A0A071MJP8</accession>
<keyword evidence="7" id="KW-0560">Oxidoreductase</keyword>
<reference evidence="10" key="1">
    <citation type="submission" date="2014-04" db="EMBL/GenBank/DDBJ databases">
        <title>In planta biocontrol of soil-borne Fusarium wilt of banana through a plant endophytic bacterium, Burkholderia cenocepacia 869T2.</title>
        <authorList>
            <person name="Ho Y.-N."/>
            <person name="Chiang H.-M."/>
            <person name="Chao C.-P."/>
            <person name="Su C.-C."/>
            <person name="Hsu H.-F."/>
            <person name="Guo C.-T."/>
            <person name="Hsieh J.-L."/>
            <person name="Huang C.-C."/>
        </authorList>
    </citation>
    <scope>NUCLEOTIDE SEQUENCE [LARGE SCALE GENOMIC DNA]</scope>
    <source>
        <strain evidence="10">869T2</strain>
    </source>
</reference>
<feature type="chain" id="PRO_5001677862" evidence="9">
    <location>
        <begin position="27"/>
        <end position="385"/>
    </location>
</feature>
<keyword evidence="5" id="KW-0574">Periplasm</keyword>
<evidence type="ECO:0000256" key="9">
    <source>
        <dbReference type="SAM" id="SignalP"/>
    </source>
</evidence>
<evidence type="ECO:0000313" key="10">
    <source>
        <dbReference type="EMBL" id="KEA61104.1"/>
    </source>
</evidence>
<dbReference type="EMBL" id="JJOA01000002">
    <property type="protein sequence ID" value="KEA61104.1"/>
    <property type="molecule type" value="Genomic_DNA"/>
</dbReference>
<comment type="similarity">
    <text evidence="2">Belongs to the aromatic amine dehydrogenase heavy chain family.</text>
</comment>
<evidence type="ECO:0000256" key="2">
    <source>
        <dbReference type="ARBA" id="ARBA00010548"/>
    </source>
</evidence>
<evidence type="ECO:0000256" key="8">
    <source>
        <dbReference type="PIRSR" id="PIRSR609451-50"/>
    </source>
</evidence>
<keyword evidence="8" id="KW-1015">Disulfide bond</keyword>
<dbReference type="GO" id="GO:0030058">
    <property type="term" value="F:aliphatic amine dehydrogenase activity"/>
    <property type="evidence" value="ECO:0007669"/>
    <property type="project" value="InterPro"/>
</dbReference>
<dbReference type="InterPro" id="IPR009451">
    <property type="entry name" value="Metamine_DH_Hvc"/>
</dbReference>
<dbReference type="OrthoDB" id="185182at2"/>
<dbReference type="SUPFAM" id="SSF50969">
    <property type="entry name" value="YVTN repeat-like/Quinoprotein amine dehydrogenase"/>
    <property type="match status" value="1"/>
</dbReference>
<evidence type="ECO:0000256" key="7">
    <source>
        <dbReference type="ARBA" id="ARBA00023002"/>
    </source>
</evidence>
<evidence type="ECO:0000256" key="3">
    <source>
        <dbReference type="ARBA" id="ARBA00022448"/>
    </source>
</evidence>
<dbReference type="AlphaFoldDB" id="A0A071MJP8"/>